<dbReference type="STRING" id="225324.SAMN02745126_01593"/>
<dbReference type="Proteomes" id="UP000190092">
    <property type="component" value="Unassembled WGS sequence"/>
</dbReference>
<dbReference type="InterPro" id="IPR005190">
    <property type="entry name" value="GlnE_rpt_dom"/>
</dbReference>
<feature type="region of interest" description="Adenylyl transferase" evidence="7">
    <location>
        <begin position="454"/>
        <end position="982"/>
    </location>
</feature>
<reference evidence="11" key="1">
    <citation type="submission" date="2017-02" db="EMBL/GenBank/DDBJ databases">
        <authorList>
            <person name="Varghese N."/>
            <person name="Submissions S."/>
        </authorList>
    </citation>
    <scope>NUCLEOTIDE SEQUENCE [LARGE SCALE GENOMIC DNA]</scope>
    <source>
        <strain evidence="11">ATCC 27094</strain>
    </source>
</reference>
<comment type="function">
    <text evidence="7">Involved in the regulation of glutamine synthetase GlnA, a key enzyme in the process to assimilate ammonia. When cellular nitrogen levels are high, the C-terminal adenylyl transferase (AT) inactivates GlnA by covalent transfer of an adenylyl group from ATP to specific tyrosine residue of GlnA, thus reducing its activity. Conversely, when nitrogen levels are low, the N-terminal adenylyl removase (AR) activates GlnA by removing the adenylyl group by phosphorolysis, increasing its activity. The regulatory region of GlnE binds the signal transduction protein PII (GlnB) which indicates the nitrogen status of the cell.</text>
</comment>
<dbReference type="SUPFAM" id="SSF81593">
    <property type="entry name" value="Nucleotidyltransferase substrate binding subunit/domain"/>
    <property type="match status" value="2"/>
</dbReference>
<comment type="similarity">
    <text evidence="7">Belongs to the GlnE family.</text>
</comment>
<dbReference type="InterPro" id="IPR043519">
    <property type="entry name" value="NT_sf"/>
</dbReference>
<dbReference type="GO" id="GO:0000820">
    <property type="term" value="P:regulation of glutamine family amino acid metabolic process"/>
    <property type="evidence" value="ECO:0007669"/>
    <property type="project" value="UniProtKB-UniRule"/>
</dbReference>
<keyword evidence="3 7" id="KW-0547">Nucleotide-binding</keyword>
<evidence type="ECO:0000256" key="5">
    <source>
        <dbReference type="ARBA" id="ARBA00022842"/>
    </source>
</evidence>
<dbReference type="EC" id="2.7.7.89" evidence="7"/>
<feature type="domain" description="Glutamate-ammonia ligase adenylyltransferase repeated" evidence="8">
    <location>
        <begin position="41"/>
        <end position="284"/>
    </location>
</feature>
<dbReference type="GO" id="GO:0005829">
    <property type="term" value="C:cytosol"/>
    <property type="evidence" value="ECO:0007669"/>
    <property type="project" value="TreeGrafter"/>
</dbReference>
<accession>A0A1T4LKS1</accession>
<dbReference type="Gene3D" id="1.20.120.1510">
    <property type="match status" value="1"/>
</dbReference>
<keyword evidence="1 7" id="KW-0808">Transferase</keyword>
<dbReference type="NCBIfam" id="NF008292">
    <property type="entry name" value="PRK11072.1"/>
    <property type="match status" value="1"/>
</dbReference>
<dbReference type="HAMAP" id="MF_00802">
    <property type="entry name" value="GlnE"/>
    <property type="match status" value="1"/>
</dbReference>
<dbReference type="GO" id="GO:0000287">
    <property type="term" value="F:magnesium ion binding"/>
    <property type="evidence" value="ECO:0007669"/>
    <property type="project" value="UniProtKB-UniRule"/>
</dbReference>
<feature type="domain" description="PII-uridylyltransferase/Glutamine-synthetase adenylyltransferase" evidence="9">
    <location>
        <begin position="308"/>
        <end position="447"/>
    </location>
</feature>
<dbReference type="PANTHER" id="PTHR30621">
    <property type="entry name" value="GLUTAMINE SYNTHETASE ADENYLYLTRANSFERASE"/>
    <property type="match status" value="1"/>
</dbReference>
<dbReference type="Gene3D" id="1.20.120.330">
    <property type="entry name" value="Nucleotidyltransferases domain 2"/>
    <property type="match status" value="2"/>
</dbReference>
<evidence type="ECO:0000313" key="10">
    <source>
        <dbReference type="EMBL" id="SJZ55305.1"/>
    </source>
</evidence>
<evidence type="ECO:0000256" key="7">
    <source>
        <dbReference type="HAMAP-Rule" id="MF_00802"/>
    </source>
</evidence>
<evidence type="ECO:0000259" key="9">
    <source>
        <dbReference type="Pfam" id="PF08335"/>
    </source>
</evidence>
<comment type="cofactor">
    <cofactor evidence="7">
        <name>Mg(2+)</name>
        <dbReference type="ChEBI" id="CHEBI:18420"/>
    </cofactor>
</comment>
<feature type="domain" description="Glutamate-ammonia ligase adenylyltransferase repeated" evidence="8">
    <location>
        <begin position="560"/>
        <end position="801"/>
    </location>
</feature>
<feature type="region of interest" description="Adenylyl removase" evidence="7">
    <location>
        <begin position="1"/>
        <end position="450"/>
    </location>
</feature>
<keyword evidence="11" id="KW-1185">Reference proteome</keyword>
<sequence length="982" mass="107691">MSWLSTISLPRPHNQERLQVAWRRWDEKAPRPSDPAALALLEALFGNSPYLTETALKDPIFMADLWQAGPDTVLTTLESDLLSVRQSARAGSTPIEIATQLRRLKHKAALAVAVADIAGVWSLEKITGALSDFAGAALDALVDALLLQLDRDGQLRIAGDPQAAAFTVLGMGKLGAGELNYSSDIDLILLYDRDAPALADDEQVPRHFVRMARLLVQLLSETSVDGYIFRTDLRLRPDPGSTPLAMSVQAAELYYESVGQNWERAAMIKAHPVAGNRAVGGSFLGDLRPYIWRRHLDFAAIHDIHSIKRQIDAHRGGRTIGVMGHNVKLGRGGIREIEFFAQTQQLIFGGRNPALRLRGTCETLRALAYAGHISATAAEELIEAYGFLRRVEHRLQMVDDRQTHSIPTDEAGVDGIAAFLGYNDRAAFETDLLTRLRCVESHYAHLFEEAPSLAGPGGNLVFTGIEDDPGTLQTLRTLGFQDPSAAAGIVRRWHHGRYRATRSERARELLTELMPALLKALGETAAPDQALLNFDLFLNNLPAGVQLFSLFKSNPALLELVAAIMGSAPGLASHLSRRTQLLDSVLSPDFYNRLPAADVLVAELGAALAGAHDEQDILDTARRWTNDRRFQVGVQLLKRVVTPAQAGEAYADVAQATISGLCDRIERSFAEVHGSFSGRRLAVLGLGKLGSREMSATSDLDLIFIYDVPEGLEVSDGRQPLPSTQYYTRLSSKIVTALTALTNEGALYEVDMRLRPSGRAGPLANSLAGFETYHQQSAWTWEHLALTRARVIHGPETLAERLTAIIRSTLSRPRDPVVLVRDVADMRDRIAEHAAPRSPWDFKHLSGGLFDIDFVAQYLALRHAAQHPSILAPHPAEMLRRAAEAGLLAPDDATLLQATRTLLSDVQSLLRLTLNGDESAFDETKAPEGQRRLIAMTEGAADLDELRGRIGTQTQAAHAIYKRIVEDPARAAGWLPRRERRS</sequence>
<evidence type="ECO:0000256" key="2">
    <source>
        <dbReference type="ARBA" id="ARBA00022695"/>
    </source>
</evidence>
<dbReference type="NCBIfam" id="NF010706">
    <property type="entry name" value="PRK14108.1"/>
    <property type="match status" value="1"/>
</dbReference>
<keyword evidence="6 7" id="KW-0511">Multifunctional enzyme</keyword>
<dbReference type="EMBL" id="FUWJ01000001">
    <property type="protein sequence ID" value="SJZ55305.1"/>
    <property type="molecule type" value="Genomic_DNA"/>
</dbReference>
<dbReference type="InterPro" id="IPR023057">
    <property type="entry name" value="GlnE"/>
</dbReference>
<dbReference type="InterPro" id="IPR013546">
    <property type="entry name" value="PII_UdlTrfase/GS_AdlTrfase"/>
</dbReference>
<dbReference type="GO" id="GO:0005524">
    <property type="term" value="F:ATP binding"/>
    <property type="evidence" value="ECO:0007669"/>
    <property type="project" value="UniProtKB-UniRule"/>
</dbReference>
<gene>
    <name evidence="7" type="primary">glnE</name>
    <name evidence="10" type="ORF">SAMN02745126_01593</name>
</gene>
<protein>
    <recommendedName>
        <fullName evidence="7">Bifunctional glutamine synthetase adenylyltransferase/adenylyl-removing enzyme</fullName>
    </recommendedName>
    <alternativeName>
        <fullName evidence="7">ATP:glutamine synthetase adenylyltransferase</fullName>
    </alternativeName>
    <alternativeName>
        <fullName evidence="7">ATase</fullName>
    </alternativeName>
    <domain>
        <recommendedName>
            <fullName evidence="7">Glutamine synthetase adenylyl-L-tyrosine phosphorylase</fullName>
            <ecNumber evidence="7">2.7.7.89</ecNumber>
        </recommendedName>
        <alternativeName>
            <fullName evidence="7">Adenylyl removase</fullName>
            <shortName evidence="7">AR</shortName>
            <shortName evidence="7">AT-N</shortName>
        </alternativeName>
    </domain>
    <domain>
        <recommendedName>
            <fullName evidence="7">Glutamine synthetase adenylyl transferase</fullName>
            <ecNumber evidence="7">2.7.7.42</ecNumber>
        </recommendedName>
        <alternativeName>
            <fullName evidence="7">Adenylyl transferase</fullName>
            <shortName evidence="7">AT</shortName>
            <shortName evidence="7">AT-C</shortName>
        </alternativeName>
    </domain>
</protein>
<dbReference type="GO" id="GO:0008882">
    <property type="term" value="F:[glutamate-ammonia-ligase] adenylyltransferase activity"/>
    <property type="evidence" value="ECO:0007669"/>
    <property type="project" value="UniProtKB-UniRule"/>
</dbReference>
<keyword evidence="2 7" id="KW-0548">Nucleotidyltransferase</keyword>
<evidence type="ECO:0000259" key="8">
    <source>
        <dbReference type="Pfam" id="PF03710"/>
    </source>
</evidence>
<dbReference type="OrthoDB" id="9759366at2"/>
<evidence type="ECO:0000256" key="4">
    <source>
        <dbReference type="ARBA" id="ARBA00022840"/>
    </source>
</evidence>
<comment type="catalytic activity">
    <reaction evidence="7">
        <text>[glutamine synthetase]-O(4)-(5'-adenylyl)-L-tyrosine + phosphate = [glutamine synthetase]-L-tyrosine + ADP</text>
        <dbReference type="Rhea" id="RHEA:43716"/>
        <dbReference type="Rhea" id="RHEA-COMP:10660"/>
        <dbReference type="Rhea" id="RHEA-COMP:10661"/>
        <dbReference type="ChEBI" id="CHEBI:43474"/>
        <dbReference type="ChEBI" id="CHEBI:46858"/>
        <dbReference type="ChEBI" id="CHEBI:83624"/>
        <dbReference type="ChEBI" id="CHEBI:456216"/>
        <dbReference type="EC" id="2.7.7.89"/>
    </reaction>
</comment>
<organism evidence="10 11">
    <name type="scientific">Enhydrobacter aerosaccus</name>
    <dbReference type="NCBI Taxonomy" id="225324"/>
    <lineage>
        <taxon>Bacteria</taxon>
        <taxon>Pseudomonadati</taxon>
        <taxon>Pseudomonadota</taxon>
        <taxon>Alphaproteobacteria</taxon>
        <taxon>Hyphomicrobiales</taxon>
        <taxon>Enhydrobacter</taxon>
    </lineage>
</organism>
<dbReference type="Gene3D" id="3.30.460.10">
    <property type="entry name" value="Beta Polymerase, domain 2"/>
    <property type="match status" value="2"/>
</dbReference>
<evidence type="ECO:0000313" key="11">
    <source>
        <dbReference type="Proteomes" id="UP000190092"/>
    </source>
</evidence>
<name>A0A1T4LKS1_9HYPH</name>
<keyword evidence="5 7" id="KW-0460">Magnesium</keyword>
<dbReference type="CDD" id="cd05401">
    <property type="entry name" value="NT_GlnE_GlnD_like"/>
    <property type="match status" value="2"/>
</dbReference>
<dbReference type="GO" id="GO:0016874">
    <property type="term" value="F:ligase activity"/>
    <property type="evidence" value="ECO:0007669"/>
    <property type="project" value="UniProtKB-KW"/>
</dbReference>
<evidence type="ECO:0000256" key="1">
    <source>
        <dbReference type="ARBA" id="ARBA00022679"/>
    </source>
</evidence>
<dbReference type="AlphaFoldDB" id="A0A1T4LKS1"/>
<comment type="catalytic activity">
    <reaction evidence="7">
        <text>[glutamine synthetase]-L-tyrosine + ATP = [glutamine synthetase]-O(4)-(5'-adenylyl)-L-tyrosine + diphosphate</text>
        <dbReference type="Rhea" id="RHEA:18589"/>
        <dbReference type="Rhea" id="RHEA-COMP:10660"/>
        <dbReference type="Rhea" id="RHEA-COMP:10661"/>
        <dbReference type="ChEBI" id="CHEBI:30616"/>
        <dbReference type="ChEBI" id="CHEBI:33019"/>
        <dbReference type="ChEBI" id="CHEBI:46858"/>
        <dbReference type="ChEBI" id="CHEBI:83624"/>
        <dbReference type="EC" id="2.7.7.42"/>
    </reaction>
</comment>
<dbReference type="EC" id="2.7.7.42" evidence="7"/>
<dbReference type="RefSeq" id="WP_085933205.1">
    <property type="nucleotide sequence ID" value="NZ_FUWJ01000001.1"/>
</dbReference>
<dbReference type="PANTHER" id="PTHR30621:SF0">
    <property type="entry name" value="BIFUNCTIONAL GLUTAMINE SYNTHETASE ADENYLYLTRANSFERASE_ADENYLYL-REMOVING ENZYME"/>
    <property type="match status" value="1"/>
</dbReference>
<evidence type="ECO:0000256" key="6">
    <source>
        <dbReference type="ARBA" id="ARBA00023268"/>
    </source>
</evidence>
<keyword evidence="4 7" id="KW-0067">ATP-binding</keyword>
<dbReference type="SUPFAM" id="SSF81301">
    <property type="entry name" value="Nucleotidyltransferase"/>
    <property type="match status" value="2"/>
</dbReference>
<keyword evidence="10" id="KW-0436">Ligase</keyword>
<dbReference type="Pfam" id="PF08335">
    <property type="entry name" value="GlnD_UR_UTase"/>
    <property type="match status" value="1"/>
</dbReference>
<proteinExistence type="inferred from homology"/>
<dbReference type="Pfam" id="PF03710">
    <property type="entry name" value="GlnE"/>
    <property type="match status" value="2"/>
</dbReference>
<evidence type="ECO:0000256" key="3">
    <source>
        <dbReference type="ARBA" id="ARBA00022741"/>
    </source>
</evidence>
<dbReference type="GO" id="GO:0047388">
    <property type="term" value="F:[glutamine synthetase]-adenylyl-L-tyrosine phosphorylase activity"/>
    <property type="evidence" value="ECO:0007669"/>
    <property type="project" value="UniProtKB-EC"/>
</dbReference>